<feature type="non-terminal residue" evidence="2">
    <location>
        <position position="309"/>
    </location>
</feature>
<feature type="non-terminal residue" evidence="2">
    <location>
        <position position="1"/>
    </location>
</feature>
<dbReference type="EMBL" id="CADCUP010000224">
    <property type="protein sequence ID" value="CAA9418410.1"/>
    <property type="molecule type" value="Genomic_DNA"/>
</dbReference>
<feature type="compositionally biased region" description="Basic and acidic residues" evidence="1">
    <location>
        <begin position="79"/>
        <end position="89"/>
    </location>
</feature>
<evidence type="ECO:0000313" key="2">
    <source>
        <dbReference type="EMBL" id="CAA9418410.1"/>
    </source>
</evidence>
<organism evidence="2">
    <name type="scientific">uncultured Nocardioides sp</name>
    <dbReference type="NCBI Taxonomy" id="198441"/>
    <lineage>
        <taxon>Bacteria</taxon>
        <taxon>Bacillati</taxon>
        <taxon>Actinomycetota</taxon>
        <taxon>Actinomycetes</taxon>
        <taxon>Propionibacteriales</taxon>
        <taxon>Nocardioidaceae</taxon>
        <taxon>Nocardioides</taxon>
        <taxon>environmental samples</taxon>
    </lineage>
</organism>
<proteinExistence type="predicted"/>
<evidence type="ECO:0000256" key="1">
    <source>
        <dbReference type="SAM" id="MobiDB-lite"/>
    </source>
</evidence>
<feature type="compositionally biased region" description="Basic residues" evidence="1">
    <location>
        <begin position="115"/>
        <end position="124"/>
    </location>
</feature>
<feature type="region of interest" description="Disordered" evidence="1">
    <location>
        <begin position="261"/>
        <end position="284"/>
    </location>
</feature>
<feature type="region of interest" description="Disordered" evidence="1">
    <location>
        <begin position="1"/>
        <end position="203"/>
    </location>
</feature>
<accession>A0A6J4PL21</accession>
<dbReference type="AlphaFoldDB" id="A0A6J4PL21"/>
<reference evidence="2" key="1">
    <citation type="submission" date="2020-02" db="EMBL/GenBank/DDBJ databases">
        <authorList>
            <person name="Meier V. D."/>
        </authorList>
    </citation>
    <scope>NUCLEOTIDE SEQUENCE</scope>
    <source>
        <strain evidence="2">AVDCRST_MAG06</strain>
    </source>
</reference>
<feature type="compositionally biased region" description="Basic and acidic residues" evidence="1">
    <location>
        <begin position="97"/>
        <end position="112"/>
    </location>
</feature>
<gene>
    <name evidence="2" type="ORF">AVDCRST_MAG06-3355</name>
</gene>
<feature type="compositionally biased region" description="Gly residues" evidence="1">
    <location>
        <begin position="34"/>
        <end position="46"/>
    </location>
</feature>
<protein>
    <submittedName>
        <fullName evidence="2">Type II/IV secretion system protein TadC, associated with Flp pilus assembly</fullName>
    </submittedName>
</protein>
<sequence>GHAADPRGAPRPAVGLPALPRHRVQPQPAARGRPGPGGAGGHGGRTQGAHGRAQQAVLRAHHGAAAEARPEPGPAPHRSRLDRADHPQDRAGGQPGRLERRPCGVAPRDRCGGRAGRRRLRHPAARPVADHAPGGHGDGPRRGVLRAELLPVPARLRPPGADLPRAGRRHRPDDHQRGVGTRLRRGRPAGGPQHRRPSRRRAVAGAARDADRLLASRRPACDGRAVQPRRPAQLHLLPRPGRRLRYPHRAGATRTVVRNARQETSTCRGEGHAGAGQDDHPADLLHPALPVHRRARARGHQHHGQFRRM</sequence>
<feature type="compositionally biased region" description="Low complexity" evidence="1">
    <location>
        <begin position="47"/>
        <end position="56"/>
    </location>
</feature>
<feature type="compositionally biased region" description="Basic residues" evidence="1">
    <location>
        <begin position="182"/>
        <end position="202"/>
    </location>
</feature>
<name>A0A6J4PL21_9ACTN</name>